<gene>
    <name evidence="2" type="ORF">CPELLU_LOCUS13394</name>
</gene>
<accession>A0A9N9NFD1</accession>
<proteinExistence type="predicted"/>
<dbReference type="InterPro" id="IPR012337">
    <property type="entry name" value="RNaseH-like_sf"/>
</dbReference>
<keyword evidence="3" id="KW-1185">Reference proteome</keyword>
<protein>
    <submittedName>
        <fullName evidence="2">21337_t:CDS:1</fullName>
    </submittedName>
</protein>
<dbReference type="SUPFAM" id="SSF53098">
    <property type="entry name" value="Ribonuclease H-like"/>
    <property type="match status" value="1"/>
</dbReference>
<dbReference type="EMBL" id="CAJVQA010014166">
    <property type="protein sequence ID" value="CAG8729394.1"/>
    <property type="molecule type" value="Genomic_DNA"/>
</dbReference>
<reference evidence="2" key="1">
    <citation type="submission" date="2021-06" db="EMBL/GenBank/DDBJ databases">
        <authorList>
            <person name="Kallberg Y."/>
            <person name="Tangrot J."/>
            <person name="Rosling A."/>
        </authorList>
    </citation>
    <scope>NUCLEOTIDE SEQUENCE</scope>
    <source>
        <strain evidence="2">FL966</strain>
    </source>
</reference>
<evidence type="ECO:0000313" key="3">
    <source>
        <dbReference type="Proteomes" id="UP000789759"/>
    </source>
</evidence>
<dbReference type="Proteomes" id="UP000789759">
    <property type="component" value="Unassembled WGS sequence"/>
</dbReference>
<evidence type="ECO:0000259" key="1">
    <source>
        <dbReference type="Pfam" id="PF05699"/>
    </source>
</evidence>
<dbReference type="Pfam" id="PF05699">
    <property type="entry name" value="Dimer_Tnp_hAT"/>
    <property type="match status" value="1"/>
</dbReference>
<dbReference type="InterPro" id="IPR008906">
    <property type="entry name" value="HATC_C_dom"/>
</dbReference>
<dbReference type="AlphaFoldDB" id="A0A9N9NFD1"/>
<name>A0A9N9NFD1_9GLOM</name>
<feature type="domain" description="HAT C-terminal dimerisation" evidence="1">
    <location>
        <begin position="105"/>
        <end position="161"/>
    </location>
</feature>
<evidence type="ECO:0000313" key="2">
    <source>
        <dbReference type="EMBL" id="CAG8729394.1"/>
    </source>
</evidence>
<sequence>MLFCLEIEKLIVFESVCQLLELFEAITLVLFKDQTNLISDATKVNVINDHVLIVNVLDPHYKFEYLRVTLIEVDKYNNNIVEQFINDTNFKKNHYETNTVRYKLELYEREPPEEFENNNKDIESNGILYWKSLSKRFPIFSKIVHNYLAIQPSSVVIEKAFL</sequence>
<dbReference type="GO" id="GO:0046983">
    <property type="term" value="F:protein dimerization activity"/>
    <property type="evidence" value="ECO:0007669"/>
    <property type="project" value="InterPro"/>
</dbReference>
<comment type="caution">
    <text evidence="2">The sequence shown here is derived from an EMBL/GenBank/DDBJ whole genome shotgun (WGS) entry which is preliminary data.</text>
</comment>
<organism evidence="2 3">
    <name type="scientific">Cetraspora pellucida</name>
    <dbReference type="NCBI Taxonomy" id="1433469"/>
    <lineage>
        <taxon>Eukaryota</taxon>
        <taxon>Fungi</taxon>
        <taxon>Fungi incertae sedis</taxon>
        <taxon>Mucoromycota</taxon>
        <taxon>Glomeromycotina</taxon>
        <taxon>Glomeromycetes</taxon>
        <taxon>Diversisporales</taxon>
        <taxon>Gigasporaceae</taxon>
        <taxon>Cetraspora</taxon>
    </lineage>
</organism>